<dbReference type="SUPFAM" id="SSF160544">
    <property type="entry name" value="EscU C-terminal domain-like"/>
    <property type="match status" value="1"/>
</dbReference>
<evidence type="ECO:0000256" key="6">
    <source>
        <dbReference type="ARBA" id="ARBA00022692"/>
    </source>
</evidence>
<dbReference type="STRING" id="1385369.N825_21370"/>
<evidence type="ECO:0000313" key="15">
    <source>
        <dbReference type="EMBL" id="EWY37140.1"/>
    </source>
</evidence>
<feature type="transmembrane region" description="Helical" evidence="13">
    <location>
        <begin position="190"/>
        <end position="212"/>
    </location>
</feature>
<feature type="region of interest" description="Disordered" evidence="14">
    <location>
        <begin position="1"/>
        <end position="28"/>
    </location>
</feature>
<evidence type="ECO:0000256" key="10">
    <source>
        <dbReference type="ARBA" id="ARBA00023136"/>
    </source>
</evidence>
<comment type="caution">
    <text evidence="15">The sequence shown here is derived from an EMBL/GenBank/DDBJ whole genome shotgun (WGS) entry which is preliminary data.</text>
</comment>
<evidence type="ECO:0000256" key="14">
    <source>
        <dbReference type="SAM" id="MobiDB-lite"/>
    </source>
</evidence>
<evidence type="ECO:0000256" key="1">
    <source>
        <dbReference type="ARBA" id="ARBA00004651"/>
    </source>
</evidence>
<evidence type="ECO:0000256" key="4">
    <source>
        <dbReference type="ARBA" id="ARBA00022448"/>
    </source>
</evidence>
<evidence type="ECO:0000256" key="8">
    <source>
        <dbReference type="ARBA" id="ARBA00022927"/>
    </source>
</evidence>
<dbReference type="PANTHER" id="PTHR30531">
    <property type="entry name" value="FLAGELLAR BIOSYNTHETIC PROTEIN FLHB"/>
    <property type="match status" value="1"/>
</dbReference>
<evidence type="ECO:0000256" key="2">
    <source>
        <dbReference type="ARBA" id="ARBA00010690"/>
    </source>
</evidence>
<keyword evidence="7 13" id="KW-1005">Bacterial flagellum biogenesis</keyword>
<dbReference type="Gene3D" id="3.40.1690.10">
    <property type="entry name" value="secretion proteins EscU"/>
    <property type="match status" value="1"/>
</dbReference>
<evidence type="ECO:0000256" key="12">
    <source>
        <dbReference type="ARBA" id="ARBA00025078"/>
    </source>
</evidence>
<dbReference type="RefSeq" id="WP_037459401.1">
    <property type="nucleotide sequence ID" value="NZ_AVFL01000030.1"/>
</dbReference>
<name>W9GTE2_9PROT</name>
<evidence type="ECO:0000256" key="9">
    <source>
        <dbReference type="ARBA" id="ARBA00022989"/>
    </source>
</evidence>
<dbReference type="GO" id="GO:0044780">
    <property type="term" value="P:bacterial-type flagellum assembly"/>
    <property type="evidence" value="ECO:0007669"/>
    <property type="project" value="InterPro"/>
</dbReference>
<feature type="transmembrane region" description="Helical" evidence="13">
    <location>
        <begin position="151"/>
        <end position="170"/>
    </location>
</feature>
<dbReference type="PRINTS" id="PR00950">
    <property type="entry name" value="TYPE3IMSPROT"/>
</dbReference>
<dbReference type="NCBIfam" id="TIGR00328">
    <property type="entry name" value="flhB"/>
    <property type="match status" value="1"/>
</dbReference>
<protein>
    <recommendedName>
        <fullName evidence="3 13">Flagellar biosynthetic protein FlhB</fullName>
    </recommendedName>
</protein>
<keyword evidence="10 13" id="KW-0472">Membrane</keyword>
<gene>
    <name evidence="13" type="primary">flhB</name>
    <name evidence="15" type="ORF">N825_21370</name>
</gene>
<dbReference type="Pfam" id="PF01312">
    <property type="entry name" value="Bac_export_2"/>
    <property type="match status" value="1"/>
</dbReference>
<dbReference type="OrthoDB" id="9807950at2"/>
<dbReference type="FunFam" id="3.40.1690.10:FF:000001">
    <property type="entry name" value="Flagellar biosynthetic protein FlhB"/>
    <property type="match status" value="1"/>
</dbReference>
<keyword evidence="5 13" id="KW-1003">Cell membrane</keyword>
<evidence type="ECO:0000256" key="11">
    <source>
        <dbReference type="ARBA" id="ARBA00023225"/>
    </source>
</evidence>
<evidence type="ECO:0000256" key="13">
    <source>
        <dbReference type="RuleBase" id="RU364091"/>
    </source>
</evidence>
<dbReference type="GO" id="GO:0009306">
    <property type="term" value="P:protein secretion"/>
    <property type="evidence" value="ECO:0007669"/>
    <property type="project" value="InterPro"/>
</dbReference>
<dbReference type="PANTHER" id="PTHR30531:SF12">
    <property type="entry name" value="FLAGELLAR BIOSYNTHETIC PROTEIN FLHB"/>
    <property type="match status" value="1"/>
</dbReference>
<proteinExistence type="inferred from homology"/>
<comment type="subcellular location">
    <subcellularLocation>
        <location evidence="1">Cell membrane</location>
        <topology evidence="1">Multi-pass membrane protein</topology>
    </subcellularLocation>
</comment>
<dbReference type="GO" id="GO:0005886">
    <property type="term" value="C:plasma membrane"/>
    <property type="evidence" value="ECO:0007669"/>
    <property type="project" value="UniProtKB-SubCell"/>
</dbReference>
<comment type="similarity">
    <text evidence="2 13">Belongs to the type III secretion exporter family.</text>
</comment>
<organism evidence="15 16">
    <name type="scientific">Skermanella stibiiresistens SB22</name>
    <dbReference type="NCBI Taxonomy" id="1385369"/>
    <lineage>
        <taxon>Bacteria</taxon>
        <taxon>Pseudomonadati</taxon>
        <taxon>Pseudomonadota</taxon>
        <taxon>Alphaproteobacteria</taxon>
        <taxon>Rhodospirillales</taxon>
        <taxon>Azospirillaceae</taxon>
        <taxon>Skermanella</taxon>
    </lineage>
</organism>
<feature type="transmembrane region" description="Helical" evidence="13">
    <location>
        <begin position="87"/>
        <end position="111"/>
    </location>
</feature>
<dbReference type="AlphaFoldDB" id="W9GTE2"/>
<reference evidence="15 16" key="1">
    <citation type="submission" date="2013-08" db="EMBL/GenBank/DDBJ databases">
        <title>The genome sequence of Skermanella stibiiresistens.</title>
        <authorList>
            <person name="Zhu W."/>
            <person name="Wang G."/>
        </authorList>
    </citation>
    <scope>NUCLEOTIDE SEQUENCE [LARGE SCALE GENOMIC DNA]</scope>
    <source>
        <strain evidence="15 16">SB22</strain>
    </source>
</reference>
<dbReference type="Gene3D" id="6.10.250.2080">
    <property type="match status" value="1"/>
</dbReference>
<evidence type="ECO:0000256" key="7">
    <source>
        <dbReference type="ARBA" id="ARBA00022795"/>
    </source>
</evidence>
<dbReference type="InterPro" id="IPR006135">
    <property type="entry name" value="T3SS_substrate_exporter"/>
</dbReference>
<feature type="compositionally biased region" description="Basic and acidic residues" evidence="14">
    <location>
        <begin position="8"/>
        <end position="26"/>
    </location>
</feature>
<dbReference type="InterPro" id="IPR029025">
    <property type="entry name" value="T3SS_substrate_exporter_C"/>
</dbReference>
<dbReference type="PATRIC" id="fig|1385369.3.peg.5816"/>
<evidence type="ECO:0000256" key="3">
    <source>
        <dbReference type="ARBA" id="ARBA00021622"/>
    </source>
</evidence>
<accession>W9GTE2</accession>
<keyword evidence="8 13" id="KW-0653">Protein transport</keyword>
<keyword evidence="6 13" id="KW-0812">Transmembrane</keyword>
<keyword evidence="9 13" id="KW-1133">Transmembrane helix</keyword>
<keyword evidence="11 13" id="KW-1006">Bacterial flagellum protein export</keyword>
<dbReference type="InterPro" id="IPR006136">
    <property type="entry name" value="FlhB"/>
</dbReference>
<keyword evidence="4 13" id="KW-0813">Transport</keyword>
<sequence length="358" mass="39455">MAEDEDDASKTEEASGKKLSDAREKGNVPMSQETKTWLMLLGSLVVVSLVAPGSVRRLSGSLVAYIEQAGTVPMDQGAIGQILTDTAITAILAILLPVLVMAAAGILGTILQIGWLVSTEKITPDITKLNPLPAFMRLFSFQNSLELIKGLAKMIVIGTVCAIILTPVITSVEHYAGMPMEMLLAEIQHLVVKLFLWVTIIMLFLAGGDLFYQRFQFAKKMRMSKHDQKEEYKQQEGDPIIKGRLRQLRFDKARRRMMQAVPKADVVVTNPTHFAVALKYDQSAMTAPVVLAKGADAVAAKIREIAKEHDIPLVENPPLARALFASVEIDQEIPPEHYKAMAEVISYVFKLKNRFQGG</sequence>
<keyword evidence="16" id="KW-1185">Reference proteome</keyword>
<feature type="transmembrane region" description="Helical" evidence="13">
    <location>
        <begin position="37"/>
        <end position="55"/>
    </location>
</feature>
<dbReference type="Proteomes" id="UP000019486">
    <property type="component" value="Unassembled WGS sequence"/>
</dbReference>
<evidence type="ECO:0000256" key="5">
    <source>
        <dbReference type="ARBA" id="ARBA00022475"/>
    </source>
</evidence>
<dbReference type="EMBL" id="AVFL01000030">
    <property type="protein sequence ID" value="EWY37140.1"/>
    <property type="molecule type" value="Genomic_DNA"/>
</dbReference>
<comment type="function">
    <text evidence="12 13">Required for formation of the rod structure in the basal body of the flagellar apparatus. Together with FliI and FliH, may constitute the export apparatus of flagellin.</text>
</comment>
<evidence type="ECO:0000313" key="16">
    <source>
        <dbReference type="Proteomes" id="UP000019486"/>
    </source>
</evidence>